<evidence type="ECO:0000259" key="4">
    <source>
        <dbReference type="PROSITE" id="PS50011"/>
    </source>
</evidence>
<dbReference type="GO" id="GO:0005524">
    <property type="term" value="F:ATP binding"/>
    <property type="evidence" value="ECO:0007669"/>
    <property type="project" value="UniProtKB-UniRule"/>
</dbReference>
<feature type="transmembrane region" description="Helical" evidence="3">
    <location>
        <begin position="1029"/>
        <end position="1057"/>
    </location>
</feature>
<dbReference type="InterPro" id="IPR000719">
    <property type="entry name" value="Prot_kinase_dom"/>
</dbReference>
<keyword evidence="3" id="KW-1133">Transmembrane helix</keyword>
<accession>A0A0A1UD87</accession>
<dbReference type="PROSITE" id="PS50011">
    <property type="entry name" value="PROTEIN_KINASE_DOM"/>
    <property type="match status" value="1"/>
</dbReference>
<feature type="non-terminal residue" evidence="5">
    <location>
        <position position="1"/>
    </location>
</feature>
<feature type="compositionally biased region" description="Low complexity" evidence="2">
    <location>
        <begin position="1270"/>
        <end position="1286"/>
    </location>
</feature>
<dbReference type="GO" id="GO:0004715">
    <property type="term" value="F:non-membrane spanning protein tyrosine kinase activity"/>
    <property type="evidence" value="ECO:0007669"/>
    <property type="project" value="UniProtKB-EC"/>
</dbReference>
<dbReference type="Gene3D" id="3.30.200.20">
    <property type="entry name" value="Phosphorylase Kinase, domain 1"/>
    <property type="match status" value="1"/>
</dbReference>
<dbReference type="SMART" id="SM00261">
    <property type="entry name" value="FU"/>
    <property type="match status" value="9"/>
</dbReference>
<dbReference type="SMART" id="SM00181">
    <property type="entry name" value="EGF"/>
    <property type="match status" value="9"/>
</dbReference>
<dbReference type="RefSeq" id="XP_004258516.1">
    <property type="nucleotide sequence ID" value="XM_004258468.1"/>
</dbReference>
<keyword evidence="6" id="KW-1185">Reference proteome</keyword>
<dbReference type="InterPro" id="IPR001245">
    <property type="entry name" value="Ser-Thr/Tyr_kinase_cat_dom"/>
</dbReference>
<dbReference type="InterPro" id="IPR017441">
    <property type="entry name" value="Protein_kinase_ATP_BS"/>
</dbReference>
<dbReference type="InterPro" id="IPR009030">
    <property type="entry name" value="Growth_fac_rcpt_cys_sf"/>
</dbReference>
<gene>
    <name evidence="5" type="ORF">EIN_521820</name>
</gene>
<feature type="binding site" evidence="1">
    <location>
        <position position="1247"/>
    </location>
    <ligand>
        <name>ATP</name>
        <dbReference type="ChEBI" id="CHEBI:30616"/>
    </ligand>
</feature>
<keyword evidence="3" id="KW-0472">Membrane</keyword>
<evidence type="ECO:0000256" key="3">
    <source>
        <dbReference type="SAM" id="Phobius"/>
    </source>
</evidence>
<dbReference type="SMART" id="SM00220">
    <property type="entry name" value="S_TKc"/>
    <property type="match status" value="1"/>
</dbReference>
<dbReference type="EC" id="2.7.10.2" evidence="5"/>
<dbReference type="EMBL" id="KB206450">
    <property type="protein sequence ID" value="ELP91745.1"/>
    <property type="molecule type" value="Genomic_DNA"/>
</dbReference>
<dbReference type="InterPro" id="IPR011009">
    <property type="entry name" value="Kinase-like_dom_sf"/>
</dbReference>
<dbReference type="InterPro" id="IPR006212">
    <property type="entry name" value="Furin_repeat"/>
</dbReference>
<dbReference type="PANTHER" id="PTHR45756:SF1">
    <property type="entry name" value="PROTEIN KINASE DOMAIN CONTAINING PROTEIN"/>
    <property type="match status" value="1"/>
</dbReference>
<protein>
    <submittedName>
        <fullName evidence="5">Protein serine/threonine kinase, putative</fullName>
        <ecNumber evidence="5">2.7.10.2</ecNumber>
    </submittedName>
</protein>
<dbReference type="Pfam" id="PF07714">
    <property type="entry name" value="PK_Tyr_Ser-Thr"/>
    <property type="match status" value="1"/>
</dbReference>
<sequence>ECINYLTNNETSTRKCTKCMDMFINNEGECVKIAKCLQGVGEMCTLCEKNYLVSEGRCKPCDDVVIGCKTSFKNECTSCAEGHYLDLNKQCSKCSVDNCFLCSSDGTCDTCVTNFTKKTDSSKCLSCSFLNGCILCDNTIPNKCLLCAQNYFKKNKLCESCSTLNKCISCSDELTCLHCVDGYYPDDGKCKSCLTINGCKTCSSTSKKCHTCKDGYYLDNECKLCNNIFSNSATCTMKKVLSCQPHYFLKNNRCVGCDALFGCLQCENETTCTKCTDGLNLYNNGSTQICSQDCDIAKCVKCDINRICEMCENPYTLDKATNMCKMCFDEHQNSGKCSTTENTIKNCESKRFYLEDGVCKKCDTTLSNCVLCDNSSTCILCFTEFMLDVNNNCVAKTTSMSIKKATNCESNRQILDTEGNCVDILADEFKVSDSVGMKCSNLFYGCYSCDYKQLDSTIDIDNLECSACQNGMAFESREHKKCVTTTNLIDSEGYKIECTTGCSTCTNGTNCQYTNSFEHTARLDAKLSYENHKYCQKYQQGFGCVECSNSINLNGICSNMERTQKCSFYLENDNTFECKTYIEPTQTKTFTTLKSEDVGCEALSNGLCIKCYSKYFLNKEYPPQCESCGDNCLTCTTPTTCQLCLNGFSLVNGSCVSLSNCLVSTPSGCTVCNEGYYLLLGSCNMLSEIHCKSIVITTNNEVQCTLCEDEYIKSDTQCVDMSTVHCQSVDLSTSKCAICEEKYKFDENKKCVSMETTQCSYSSSSDCLQCDSQISLGTSNEGESICSTEVKTGYCKENSNTGCAKCYDGYYLSGNECLPCDKKCSSCSKNAGSCVTCAFGYYFDTTSNDCIYVGELAEKCKLFLPSGVDCATCNEGYILINTDCVKCDEKCSSCVGNVSNCVKCNVKNGYYEDVEFTTIEDKKCVINTTLDNCEMFSEYGCAVCYDGYYQNKYYKCTKCNDLCATCSDNNTCSICVDQYVLISKTSQCVKWKSIANCKSYNTKTQKCSECSGSNKIGPNGDECVHKTNVLAIIFPIIFGILMVVLIIITISCILFYIHYRKEEMLRKSLVNEFLLKDLKKKGVDMVYLGAQKERILCSTKEIHFENEIAVQKDSESKFMIGNDRASLLKIQFTTQNYEEKFELNVEPSIPVSIKKGRAVEFTVSVHPLCTLEKTVDITCSVLNINKGKISEIKIPVKFASEMSTALDPDELKKERKLGEGSFGIVYKGTYRGNVVAIKEMKEMVVAKLGAKGFTKNSTVESSNRNLTKNATKNMTKNNTTNNSSMTTRDKTAAEKQMDKKMDEFRKEVAMLAKFVSPYVIRFYGACFIPNRICMVTELAKHGSLQDMMKHKKSDEVVMKMRIKLMLDTAKGIQYLHANNTLHRDIKSDNTLVTSLDFNDEVNGKLTDFGASRNVNSLCDNMMYTKGIGTPKYMAPEITNVEKYTLSADVYSFAITVLECLTWKDTFDEKLFPYSWDITNLISRGERPAIELGDGEQKALIEEMWKQDPRERPDMDRVVKRLDDIYDSEI</sequence>
<dbReference type="KEGG" id="eiv:EIN_521820"/>
<keyword evidence="1" id="KW-0067">ATP-binding</keyword>
<keyword evidence="5" id="KW-0808">Transferase</keyword>
<dbReference type="CDD" id="cd13999">
    <property type="entry name" value="STKc_MAP3K-like"/>
    <property type="match status" value="1"/>
</dbReference>
<evidence type="ECO:0000256" key="2">
    <source>
        <dbReference type="SAM" id="MobiDB-lite"/>
    </source>
</evidence>
<dbReference type="SUPFAM" id="SSF57184">
    <property type="entry name" value="Growth factor receptor domain"/>
    <property type="match status" value="7"/>
</dbReference>
<feature type="domain" description="Protein kinase" evidence="4">
    <location>
        <begin position="1211"/>
        <end position="1525"/>
    </location>
</feature>
<evidence type="ECO:0000313" key="5">
    <source>
        <dbReference type="EMBL" id="ELP91745.1"/>
    </source>
</evidence>
<dbReference type="VEuPathDB" id="AmoebaDB:EIN_521820"/>
<organism evidence="5 6">
    <name type="scientific">Entamoeba invadens IP1</name>
    <dbReference type="NCBI Taxonomy" id="370355"/>
    <lineage>
        <taxon>Eukaryota</taxon>
        <taxon>Amoebozoa</taxon>
        <taxon>Evosea</taxon>
        <taxon>Archamoebae</taxon>
        <taxon>Mastigamoebida</taxon>
        <taxon>Entamoebidae</taxon>
        <taxon>Entamoeba</taxon>
    </lineage>
</organism>
<name>A0A0A1UD87_ENTIV</name>
<proteinExistence type="predicted"/>
<dbReference type="SUPFAM" id="SSF56112">
    <property type="entry name" value="Protein kinase-like (PK-like)"/>
    <property type="match status" value="1"/>
</dbReference>
<dbReference type="Proteomes" id="UP000014680">
    <property type="component" value="Unassembled WGS sequence"/>
</dbReference>
<dbReference type="PROSITE" id="PS00107">
    <property type="entry name" value="PROTEIN_KINASE_ATP"/>
    <property type="match status" value="1"/>
</dbReference>
<dbReference type="PANTHER" id="PTHR45756">
    <property type="entry name" value="PALMITOYLTRANSFERASE"/>
    <property type="match status" value="1"/>
</dbReference>
<evidence type="ECO:0000313" key="6">
    <source>
        <dbReference type="Proteomes" id="UP000014680"/>
    </source>
</evidence>
<keyword evidence="3" id="KW-0812">Transmembrane</keyword>
<reference evidence="5 6" key="1">
    <citation type="submission" date="2012-10" db="EMBL/GenBank/DDBJ databases">
        <authorList>
            <person name="Zafar N."/>
            <person name="Inman J."/>
            <person name="Hall N."/>
            <person name="Lorenzi H."/>
            <person name="Caler E."/>
        </authorList>
    </citation>
    <scope>NUCLEOTIDE SEQUENCE [LARGE SCALE GENOMIC DNA]</scope>
    <source>
        <strain evidence="5 6">IP1</strain>
    </source>
</reference>
<dbReference type="GeneID" id="14890729"/>
<feature type="region of interest" description="Disordered" evidence="2">
    <location>
        <begin position="1270"/>
        <end position="1290"/>
    </location>
</feature>
<dbReference type="Gene3D" id="1.10.510.10">
    <property type="entry name" value="Transferase(Phosphotransferase) domain 1"/>
    <property type="match status" value="1"/>
</dbReference>
<keyword evidence="5" id="KW-0418">Kinase</keyword>
<dbReference type="InterPro" id="IPR053215">
    <property type="entry name" value="TKL_Ser/Thr_kinase"/>
</dbReference>
<keyword evidence="1" id="KW-0547">Nucleotide-binding</keyword>
<dbReference type="InterPro" id="IPR000742">
    <property type="entry name" value="EGF"/>
</dbReference>
<evidence type="ECO:0000256" key="1">
    <source>
        <dbReference type="PROSITE-ProRule" id="PRU10141"/>
    </source>
</evidence>
<dbReference type="OrthoDB" id="27972at2759"/>